<evidence type="ECO:0008006" key="3">
    <source>
        <dbReference type="Google" id="ProtNLM"/>
    </source>
</evidence>
<protein>
    <recommendedName>
        <fullName evidence="3">Tetratricopeptide repeat protein</fullName>
    </recommendedName>
</protein>
<sequence>MLNRTDDTAMHMDRLRELLQDATDVEERAEHDLRKSWIHYLEGRHQQALEDSSRALALYQAAEDLRGTAACLNAVGYYLILYGRAQEGLKYCQDALRIQQEITDRRGQAATLDSIGLAHWHLGQQAAAMDAYSAPCGSRVSGGRDRGARGGDRAVRPPDVRYFFVLTTPTTIHPYF</sequence>
<gene>
    <name evidence="1" type="ORF">GCM10022226_78410</name>
</gene>
<evidence type="ECO:0000313" key="1">
    <source>
        <dbReference type="EMBL" id="GAA3843745.1"/>
    </source>
</evidence>
<dbReference type="PANTHER" id="PTHR10098">
    <property type="entry name" value="RAPSYN-RELATED"/>
    <property type="match status" value="1"/>
</dbReference>
<dbReference type="EMBL" id="BAAAZR010000059">
    <property type="protein sequence ID" value="GAA3843745.1"/>
    <property type="molecule type" value="Genomic_DNA"/>
</dbReference>
<organism evidence="1 2">
    <name type="scientific">Sphaerisporangium flaviroseum</name>
    <dbReference type="NCBI Taxonomy" id="509199"/>
    <lineage>
        <taxon>Bacteria</taxon>
        <taxon>Bacillati</taxon>
        <taxon>Actinomycetota</taxon>
        <taxon>Actinomycetes</taxon>
        <taxon>Streptosporangiales</taxon>
        <taxon>Streptosporangiaceae</taxon>
        <taxon>Sphaerisporangium</taxon>
    </lineage>
</organism>
<comment type="caution">
    <text evidence="1">The sequence shown here is derived from an EMBL/GenBank/DDBJ whole genome shotgun (WGS) entry which is preliminary data.</text>
</comment>
<dbReference type="InterPro" id="IPR011990">
    <property type="entry name" value="TPR-like_helical_dom_sf"/>
</dbReference>
<dbReference type="RefSeq" id="WP_344952761.1">
    <property type="nucleotide sequence ID" value="NZ_BAAAZR010000059.1"/>
</dbReference>
<dbReference type="SUPFAM" id="SSF48452">
    <property type="entry name" value="TPR-like"/>
    <property type="match status" value="1"/>
</dbReference>
<name>A0ABP7JGR4_9ACTN</name>
<dbReference type="PANTHER" id="PTHR10098:SF108">
    <property type="entry name" value="TETRATRICOPEPTIDE REPEAT PROTEIN 28"/>
    <property type="match status" value="1"/>
</dbReference>
<reference evidence="2" key="1">
    <citation type="journal article" date="2019" name="Int. J. Syst. Evol. Microbiol.">
        <title>The Global Catalogue of Microorganisms (GCM) 10K type strain sequencing project: providing services to taxonomists for standard genome sequencing and annotation.</title>
        <authorList>
            <consortium name="The Broad Institute Genomics Platform"/>
            <consortium name="The Broad Institute Genome Sequencing Center for Infectious Disease"/>
            <person name="Wu L."/>
            <person name="Ma J."/>
        </authorList>
    </citation>
    <scope>NUCLEOTIDE SEQUENCE [LARGE SCALE GENOMIC DNA]</scope>
    <source>
        <strain evidence="2">JCM 16908</strain>
    </source>
</reference>
<proteinExistence type="predicted"/>
<dbReference type="Gene3D" id="1.25.40.10">
    <property type="entry name" value="Tetratricopeptide repeat domain"/>
    <property type="match status" value="1"/>
</dbReference>
<dbReference type="Proteomes" id="UP001500888">
    <property type="component" value="Unassembled WGS sequence"/>
</dbReference>
<accession>A0ABP7JGR4</accession>
<evidence type="ECO:0000313" key="2">
    <source>
        <dbReference type="Proteomes" id="UP001500888"/>
    </source>
</evidence>
<keyword evidence="2" id="KW-1185">Reference proteome</keyword>